<organism evidence="1 2">
    <name type="scientific">Methyloligella halotolerans</name>
    <dbReference type="NCBI Taxonomy" id="1177755"/>
    <lineage>
        <taxon>Bacteria</taxon>
        <taxon>Pseudomonadati</taxon>
        <taxon>Pseudomonadota</taxon>
        <taxon>Alphaproteobacteria</taxon>
        <taxon>Hyphomicrobiales</taxon>
        <taxon>Hyphomicrobiaceae</taxon>
        <taxon>Methyloligella</taxon>
    </lineage>
</organism>
<reference evidence="1 2" key="1">
    <citation type="submission" date="2016-07" db="EMBL/GenBank/DDBJ databases">
        <title>Draft genome sequence of Methyloligella halotolerans C2T (VKM B-2706T=CCUG 61687T=DSM 25045T), a halotolerant polyhydroxybutyrate accumulating methylotroph.</title>
        <authorList>
            <person name="Vasilenko O.V."/>
            <person name="Doronina N.V."/>
            <person name="Poroshina M.N."/>
            <person name="Tarlachkov S.V."/>
            <person name="Trotsenko Y.A."/>
        </authorList>
    </citation>
    <scope>NUCLEOTIDE SEQUENCE [LARGE SCALE GENOMIC DNA]</scope>
    <source>
        <strain evidence="1 2">VKM B-2706</strain>
    </source>
</reference>
<proteinExistence type="predicted"/>
<sequence length="91" mass="10397">MREIKESESFGAAVTALGGYRAIDKAMEAIVEGLYRNPFGFDSHQNDWCSFRYARTKRIDSIPPLIVIFTIEENGDVVLQHVEEDDNPYIE</sequence>
<name>A0A1E2S0X3_9HYPH</name>
<evidence type="ECO:0000313" key="1">
    <source>
        <dbReference type="EMBL" id="ODA68111.1"/>
    </source>
</evidence>
<evidence type="ECO:0000313" key="2">
    <source>
        <dbReference type="Proteomes" id="UP000095087"/>
    </source>
</evidence>
<protein>
    <recommendedName>
        <fullName evidence="3">Plasmid stabilization system protein</fullName>
    </recommendedName>
</protein>
<keyword evidence="2" id="KW-1185">Reference proteome</keyword>
<dbReference type="AlphaFoldDB" id="A0A1E2S0X3"/>
<dbReference type="Proteomes" id="UP000095087">
    <property type="component" value="Unassembled WGS sequence"/>
</dbReference>
<comment type="caution">
    <text evidence="1">The sequence shown here is derived from an EMBL/GenBank/DDBJ whole genome shotgun (WGS) entry which is preliminary data.</text>
</comment>
<dbReference type="EMBL" id="MASI01000002">
    <property type="protein sequence ID" value="ODA68111.1"/>
    <property type="molecule type" value="Genomic_DNA"/>
</dbReference>
<evidence type="ECO:0008006" key="3">
    <source>
        <dbReference type="Google" id="ProtNLM"/>
    </source>
</evidence>
<accession>A0A1E2S0X3</accession>
<dbReference type="RefSeq" id="WP_069094600.1">
    <property type="nucleotide sequence ID" value="NZ_MASI01000002.1"/>
</dbReference>
<dbReference type="OrthoDB" id="8481482at2"/>
<dbReference type="STRING" id="1177755.A7A08_01281"/>
<gene>
    <name evidence="1" type="ORF">A7A08_01281</name>
</gene>